<name>A0ABX0VYW8_9RHOB</name>
<dbReference type="PANTHER" id="PTHR44591">
    <property type="entry name" value="STRESS RESPONSE REGULATOR PROTEIN 1"/>
    <property type="match status" value="1"/>
</dbReference>
<feature type="domain" description="Response regulatory" evidence="3">
    <location>
        <begin position="7"/>
        <end position="123"/>
    </location>
</feature>
<dbReference type="InterPro" id="IPR001789">
    <property type="entry name" value="Sig_transdc_resp-reg_receiver"/>
</dbReference>
<dbReference type="CDD" id="cd00156">
    <property type="entry name" value="REC"/>
    <property type="match status" value="1"/>
</dbReference>
<sequence length="128" mass="14194">MTTRPFKALIVDDATTVRMYHRALVEQQGWETVEAENGVEALEKALETHVDVMFVDVNMPVMDGYTFIKTARQSETLGHIPAVMISTEAQLVDQDKAFAAGANHYLIKPAAPDDIATLLKLLEPKELP</sequence>
<dbReference type="InterPro" id="IPR050595">
    <property type="entry name" value="Bact_response_regulator"/>
</dbReference>
<reference evidence="4 5" key="1">
    <citation type="submission" date="2020-03" db="EMBL/GenBank/DDBJ databases">
        <title>Bacterial isolates of synthetic phycosphere.</title>
        <authorList>
            <person name="Fu H."/>
            <person name="Moran M.A."/>
        </authorList>
    </citation>
    <scope>NUCLEOTIDE SEQUENCE [LARGE SCALE GENOMIC DNA]</scope>
    <source>
        <strain evidence="4 5">HF1</strain>
    </source>
</reference>
<evidence type="ECO:0000313" key="5">
    <source>
        <dbReference type="Proteomes" id="UP000709466"/>
    </source>
</evidence>
<dbReference type="Pfam" id="PF00072">
    <property type="entry name" value="Response_reg"/>
    <property type="match status" value="1"/>
</dbReference>
<dbReference type="SUPFAM" id="SSF52172">
    <property type="entry name" value="CheY-like"/>
    <property type="match status" value="1"/>
</dbReference>
<dbReference type="InterPro" id="IPR011006">
    <property type="entry name" value="CheY-like_superfamily"/>
</dbReference>
<keyword evidence="5" id="KW-1185">Reference proteome</keyword>
<evidence type="ECO:0000259" key="3">
    <source>
        <dbReference type="PROSITE" id="PS50110"/>
    </source>
</evidence>
<dbReference type="Gene3D" id="3.40.50.2300">
    <property type="match status" value="1"/>
</dbReference>
<proteinExistence type="predicted"/>
<dbReference type="RefSeq" id="WP_167637813.1">
    <property type="nucleotide sequence ID" value="NZ_JAATOP010000004.1"/>
</dbReference>
<dbReference type="Proteomes" id="UP000709466">
    <property type="component" value="Unassembled WGS sequence"/>
</dbReference>
<organism evidence="4 5">
    <name type="scientific">Marivivens donghaensis</name>
    <dbReference type="NCBI Taxonomy" id="1699413"/>
    <lineage>
        <taxon>Bacteria</taxon>
        <taxon>Pseudomonadati</taxon>
        <taxon>Pseudomonadota</taxon>
        <taxon>Alphaproteobacteria</taxon>
        <taxon>Rhodobacterales</taxon>
        <taxon>Paracoccaceae</taxon>
        <taxon>Marivivens group</taxon>
        <taxon>Marivivens</taxon>
    </lineage>
</organism>
<dbReference type="EMBL" id="JAATOP010000004">
    <property type="protein sequence ID" value="NIY72436.1"/>
    <property type="molecule type" value="Genomic_DNA"/>
</dbReference>
<keyword evidence="1 2" id="KW-0597">Phosphoprotein</keyword>
<evidence type="ECO:0000313" key="4">
    <source>
        <dbReference type="EMBL" id="NIY72436.1"/>
    </source>
</evidence>
<protein>
    <submittedName>
        <fullName evidence="4">Response regulator</fullName>
    </submittedName>
</protein>
<dbReference type="PROSITE" id="PS50110">
    <property type="entry name" value="RESPONSE_REGULATORY"/>
    <property type="match status" value="1"/>
</dbReference>
<dbReference type="PANTHER" id="PTHR44591:SF25">
    <property type="entry name" value="CHEMOTAXIS TWO-COMPONENT RESPONSE REGULATOR"/>
    <property type="match status" value="1"/>
</dbReference>
<dbReference type="SMART" id="SM00448">
    <property type="entry name" value="REC"/>
    <property type="match status" value="1"/>
</dbReference>
<evidence type="ECO:0000256" key="1">
    <source>
        <dbReference type="ARBA" id="ARBA00022553"/>
    </source>
</evidence>
<comment type="caution">
    <text evidence="4">The sequence shown here is derived from an EMBL/GenBank/DDBJ whole genome shotgun (WGS) entry which is preliminary data.</text>
</comment>
<accession>A0ABX0VYW8</accession>
<feature type="modified residue" description="4-aspartylphosphate" evidence="2">
    <location>
        <position position="56"/>
    </location>
</feature>
<evidence type="ECO:0000256" key="2">
    <source>
        <dbReference type="PROSITE-ProRule" id="PRU00169"/>
    </source>
</evidence>
<gene>
    <name evidence="4" type="ORF">HCZ30_08290</name>
</gene>